<dbReference type="EMBL" id="FJOG01000014">
    <property type="protein sequence ID" value="CZR59538.1"/>
    <property type="molecule type" value="Genomic_DNA"/>
</dbReference>
<feature type="compositionally biased region" description="Low complexity" evidence="1">
    <location>
        <begin position="176"/>
        <end position="187"/>
    </location>
</feature>
<feature type="region of interest" description="Disordered" evidence="1">
    <location>
        <begin position="106"/>
        <end position="141"/>
    </location>
</feature>
<evidence type="ECO:0000313" key="2">
    <source>
        <dbReference type="EMBL" id="CZR59538.1"/>
    </source>
</evidence>
<sequence>MSQLLTSRWEPSDVLNIITPRNDISCAGFTQQGLPCRWRLDGEIKAQIRSLLLQMSEKSPRRALGDLPELARLCLCETNHRNQATRVLDTWTPLVERYASWLESRDTHQPQELDCSPDDKIDGSSNRNVRHSGSRSASPSVDDIMAELEALSIRQKQLQRALQHLLPPTGNQRPNSSSVQSTPSSVVITPLDESPSSSQQSLGGGARSFKKFFGSRKG</sequence>
<dbReference type="Proteomes" id="UP000184330">
    <property type="component" value="Unassembled WGS sequence"/>
</dbReference>
<reference evidence="2 3" key="1">
    <citation type="submission" date="2016-03" db="EMBL/GenBank/DDBJ databases">
        <authorList>
            <person name="Ploux O."/>
        </authorList>
    </citation>
    <scope>NUCLEOTIDE SEQUENCE [LARGE SCALE GENOMIC DNA]</scope>
    <source>
        <strain evidence="2 3">UAMH 11012</strain>
    </source>
</reference>
<protein>
    <submittedName>
        <fullName evidence="2">Uncharacterized protein</fullName>
    </submittedName>
</protein>
<feature type="compositionally biased region" description="Basic residues" evidence="1">
    <location>
        <begin position="208"/>
        <end position="218"/>
    </location>
</feature>
<accession>A0A1L7X3E2</accession>
<dbReference type="OrthoDB" id="5068061at2759"/>
<name>A0A1L7X3E2_9HELO</name>
<feature type="compositionally biased region" description="Basic and acidic residues" evidence="1">
    <location>
        <begin position="106"/>
        <end position="122"/>
    </location>
</feature>
<evidence type="ECO:0000313" key="3">
    <source>
        <dbReference type="Proteomes" id="UP000184330"/>
    </source>
</evidence>
<gene>
    <name evidence="2" type="ORF">PAC_09432</name>
</gene>
<dbReference type="AlphaFoldDB" id="A0A1L7X3E2"/>
<feature type="region of interest" description="Disordered" evidence="1">
    <location>
        <begin position="166"/>
        <end position="218"/>
    </location>
</feature>
<organism evidence="2 3">
    <name type="scientific">Phialocephala subalpina</name>
    <dbReference type="NCBI Taxonomy" id="576137"/>
    <lineage>
        <taxon>Eukaryota</taxon>
        <taxon>Fungi</taxon>
        <taxon>Dikarya</taxon>
        <taxon>Ascomycota</taxon>
        <taxon>Pezizomycotina</taxon>
        <taxon>Leotiomycetes</taxon>
        <taxon>Helotiales</taxon>
        <taxon>Mollisiaceae</taxon>
        <taxon>Phialocephala</taxon>
        <taxon>Phialocephala fortinii species complex</taxon>
    </lineage>
</organism>
<evidence type="ECO:0000256" key="1">
    <source>
        <dbReference type="SAM" id="MobiDB-lite"/>
    </source>
</evidence>
<proteinExistence type="predicted"/>
<keyword evidence="3" id="KW-1185">Reference proteome</keyword>